<protein>
    <submittedName>
        <fullName evidence="1">Uncharacterized protein</fullName>
    </submittedName>
</protein>
<name>A0A6B3C257_9ACTN</name>
<evidence type="ECO:0000313" key="1">
    <source>
        <dbReference type="EMBL" id="NEC90688.1"/>
    </source>
</evidence>
<sequence length="111" mass="11920">MRVENHSGQRLELVLEPYASDHWLMPGEAFVVVAVGSPGDMPWSGTTPDADPFQVDHRAGSITVHVNSGRGWVEDLDGKEVECAHQRPPVAEPGRVGALGRLVRGLRAGSS</sequence>
<reference evidence="1" key="1">
    <citation type="submission" date="2020-01" db="EMBL/GenBank/DDBJ databases">
        <title>Insect and environment-associated Actinomycetes.</title>
        <authorList>
            <person name="Currrie C."/>
            <person name="Chevrette M."/>
            <person name="Carlson C."/>
            <person name="Stubbendieck R."/>
            <person name="Wendt-Pienkowski E."/>
        </authorList>
    </citation>
    <scope>NUCLEOTIDE SEQUENCE</scope>
    <source>
        <strain evidence="1">SID12501</strain>
    </source>
</reference>
<comment type="caution">
    <text evidence="1">The sequence shown here is derived from an EMBL/GenBank/DDBJ whole genome shotgun (WGS) entry which is preliminary data.</text>
</comment>
<accession>A0A6B3C257</accession>
<organism evidence="1">
    <name type="scientific">Streptomyces sp. SID12501</name>
    <dbReference type="NCBI Taxonomy" id="2706042"/>
    <lineage>
        <taxon>Bacteria</taxon>
        <taxon>Bacillati</taxon>
        <taxon>Actinomycetota</taxon>
        <taxon>Actinomycetes</taxon>
        <taxon>Kitasatosporales</taxon>
        <taxon>Streptomycetaceae</taxon>
        <taxon>Streptomyces</taxon>
    </lineage>
</organism>
<dbReference type="AlphaFoldDB" id="A0A6B3C257"/>
<dbReference type="EMBL" id="JAAGLU010000034">
    <property type="protein sequence ID" value="NEC90688.1"/>
    <property type="molecule type" value="Genomic_DNA"/>
</dbReference>
<gene>
    <name evidence="1" type="ORF">G3I71_33940</name>
</gene>
<proteinExistence type="predicted"/>